<name>A0A9P9AH40_9HYPO</name>
<accession>A0A9P9AH40</accession>
<evidence type="ECO:0008006" key="4">
    <source>
        <dbReference type="Google" id="ProtNLM"/>
    </source>
</evidence>
<reference evidence="2 3" key="1">
    <citation type="journal article" date="2021" name="Nat. Commun.">
        <title>Genetic determinants of endophytism in the Arabidopsis root mycobiome.</title>
        <authorList>
            <person name="Mesny F."/>
            <person name="Miyauchi S."/>
            <person name="Thiergart T."/>
            <person name="Pickel B."/>
            <person name="Atanasova L."/>
            <person name="Karlsson M."/>
            <person name="Huettel B."/>
            <person name="Barry K.W."/>
            <person name="Haridas S."/>
            <person name="Chen C."/>
            <person name="Bauer D."/>
            <person name="Andreopoulos W."/>
            <person name="Pangilinan J."/>
            <person name="LaButti K."/>
            <person name="Riley R."/>
            <person name="Lipzen A."/>
            <person name="Clum A."/>
            <person name="Drula E."/>
            <person name="Henrissat B."/>
            <person name="Kohler A."/>
            <person name="Grigoriev I.V."/>
            <person name="Martin F.M."/>
            <person name="Hacquard S."/>
        </authorList>
    </citation>
    <scope>NUCLEOTIDE SEQUENCE [LARGE SCALE GENOMIC DNA]</scope>
    <source>
        <strain evidence="2 3">MPI-CAGE-CH-0241</strain>
    </source>
</reference>
<evidence type="ECO:0000256" key="1">
    <source>
        <dbReference type="SAM" id="MobiDB-lite"/>
    </source>
</evidence>
<sequence length="149" mass="17153">MSAGTTWSDDLCPPKRGQLFREKKMPSPSLYQGQTRNGPYFCTYEHCNQNPKKLYDMPSRLKKHARNHFKPVLCPSPTCNARKAEQEDMKDHVRVAHPNVADILGIPVETLGCPYCVSIFRNSREDNVRKHVINHHPLMLDDYESLTSE</sequence>
<keyword evidence="3" id="KW-1185">Reference proteome</keyword>
<feature type="region of interest" description="Disordered" evidence="1">
    <location>
        <begin position="1"/>
        <end position="30"/>
    </location>
</feature>
<evidence type="ECO:0000313" key="2">
    <source>
        <dbReference type="EMBL" id="KAH6869676.1"/>
    </source>
</evidence>
<comment type="caution">
    <text evidence="2">The sequence shown here is derived from an EMBL/GenBank/DDBJ whole genome shotgun (WGS) entry which is preliminary data.</text>
</comment>
<gene>
    <name evidence="2" type="ORF">B0T10DRAFT_467094</name>
</gene>
<dbReference type="AlphaFoldDB" id="A0A9P9AH40"/>
<protein>
    <recommendedName>
        <fullName evidence="4">C2H2-type domain-containing protein</fullName>
    </recommendedName>
</protein>
<organism evidence="2 3">
    <name type="scientific">Thelonectria olida</name>
    <dbReference type="NCBI Taxonomy" id="1576542"/>
    <lineage>
        <taxon>Eukaryota</taxon>
        <taxon>Fungi</taxon>
        <taxon>Dikarya</taxon>
        <taxon>Ascomycota</taxon>
        <taxon>Pezizomycotina</taxon>
        <taxon>Sordariomycetes</taxon>
        <taxon>Hypocreomycetidae</taxon>
        <taxon>Hypocreales</taxon>
        <taxon>Nectriaceae</taxon>
        <taxon>Thelonectria</taxon>
    </lineage>
</organism>
<dbReference type="OrthoDB" id="654211at2759"/>
<dbReference type="EMBL" id="JAGPYM010000067">
    <property type="protein sequence ID" value="KAH6869676.1"/>
    <property type="molecule type" value="Genomic_DNA"/>
</dbReference>
<evidence type="ECO:0000313" key="3">
    <source>
        <dbReference type="Proteomes" id="UP000777438"/>
    </source>
</evidence>
<proteinExistence type="predicted"/>
<dbReference type="Proteomes" id="UP000777438">
    <property type="component" value="Unassembled WGS sequence"/>
</dbReference>